<dbReference type="InterPro" id="IPR051083">
    <property type="entry name" value="GrpII_Intron_Splice-Mob/Def"/>
</dbReference>
<dbReference type="InterPro" id="IPR030931">
    <property type="entry name" value="Group_II_RT_mat"/>
</dbReference>
<feature type="domain" description="Reverse transcriptase" evidence="2">
    <location>
        <begin position="67"/>
        <end position="292"/>
    </location>
</feature>
<sequence length="436" mass="50738">MEAKAEGGQTGSEPQTKPKLMLFDEILLPANLHMAWQRVRQNKGSAGIDGITLDDYPKWAKAHWQNTKRGLERGYYCPNPVRRVEIPKPNGGIRLLGIPTVNDRLIQQAVVQRLKPIIDPTFSEHSYGFRPYRSAHMAIKSVQSMIKAKHRYAVDIDLSKFFDQVDHDLLMYRLAKRINDKRLLALIGKYLRAGVSHNGKMEPTLKGVPQGGPLSPLLANIMLDDLDRYLESKGYPFARYADDFVIGTKTFAEGVRIKQEVETFLKTLKLPINEEKSQVVPVGELCFLGYQFKGRHLIWSRKSLNNFKHRIRQLTNRTWGVSWAYRYRKLREYVTGWMNYFAWVIFDPVERLDYWIRRRIRMCYLKQWRKPRTRIRNLIKLGVSPRLAISIGLSSKGYYRLAKTKAVQLGLTNKWLKAQGLVSLKEQWVKFRYPNG</sequence>
<dbReference type="InterPro" id="IPR043502">
    <property type="entry name" value="DNA/RNA_pol_sf"/>
</dbReference>
<evidence type="ECO:0000259" key="2">
    <source>
        <dbReference type="PROSITE" id="PS50878"/>
    </source>
</evidence>
<accession>A0A6S6SJX7</accession>
<dbReference type="InterPro" id="IPR000477">
    <property type="entry name" value="RT_dom"/>
</dbReference>
<dbReference type="Pfam" id="PF00078">
    <property type="entry name" value="RVT_1"/>
    <property type="match status" value="1"/>
</dbReference>
<dbReference type="PROSITE" id="PS50878">
    <property type="entry name" value="RT_POL"/>
    <property type="match status" value="1"/>
</dbReference>
<keyword evidence="3" id="KW-0808">Transferase</keyword>
<dbReference type="EMBL" id="CACVAY010000025">
    <property type="protein sequence ID" value="CAA6805191.1"/>
    <property type="molecule type" value="Genomic_DNA"/>
</dbReference>
<comment type="similarity">
    <text evidence="1">Belongs to the bacterial reverse transcriptase family.</text>
</comment>
<dbReference type="NCBIfam" id="TIGR04416">
    <property type="entry name" value="group_II_RT_mat"/>
    <property type="match status" value="1"/>
</dbReference>
<gene>
    <name evidence="3" type="ORF">HELGO_WM11751</name>
</gene>
<organism evidence="3">
    <name type="scientific">uncultured Thiotrichaceae bacterium</name>
    <dbReference type="NCBI Taxonomy" id="298394"/>
    <lineage>
        <taxon>Bacteria</taxon>
        <taxon>Pseudomonadati</taxon>
        <taxon>Pseudomonadota</taxon>
        <taxon>Gammaproteobacteria</taxon>
        <taxon>Thiotrichales</taxon>
        <taxon>Thiotrichaceae</taxon>
        <taxon>environmental samples</taxon>
    </lineage>
</organism>
<dbReference type="EC" id="2.7.7.49" evidence="3"/>
<keyword evidence="3" id="KW-0695">RNA-directed DNA polymerase</keyword>
<dbReference type="AlphaFoldDB" id="A0A6S6SJX7"/>
<dbReference type="CDD" id="cd01651">
    <property type="entry name" value="RT_G2_intron"/>
    <property type="match status" value="1"/>
</dbReference>
<proteinExistence type="inferred from homology"/>
<dbReference type="PANTHER" id="PTHR34047">
    <property type="entry name" value="NUCLEAR INTRON MATURASE 1, MITOCHONDRIAL-RELATED"/>
    <property type="match status" value="1"/>
</dbReference>
<dbReference type="InterPro" id="IPR013597">
    <property type="entry name" value="Mat_intron_G2"/>
</dbReference>
<dbReference type="GO" id="GO:0003964">
    <property type="term" value="F:RNA-directed DNA polymerase activity"/>
    <property type="evidence" value="ECO:0007669"/>
    <property type="project" value="UniProtKB-KW"/>
</dbReference>
<evidence type="ECO:0000256" key="1">
    <source>
        <dbReference type="ARBA" id="ARBA00034120"/>
    </source>
</evidence>
<reference evidence="3" key="1">
    <citation type="submission" date="2020-01" db="EMBL/GenBank/DDBJ databases">
        <authorList>
            <person name="Meier V. D."/>
            <person name="Meier V D."/>
        </authorList>
    </citation>
    <scope>NUCLEOTIDE SEQUENCE</scope>
    <source>
        <strain evidence="3">HLG_WM_MAG_07</strain>
    </source>
</reference>
<name>A0A6S6SJX7_9GAMM</name>
<dbReference type="SUPFAM" id="SSF56672">
    <property type="entry name" value="DNA/RNA polymerases"/>
    <property type="match status" value="1"/>
</dbReference>
<keyword evidence="3" id="KW-0548">Nucleotidyltransferase</keyword>
<dbReference type="Pfam" id="PF08388">
    <property type="entry name" value="GIIM"/>
    <property type="match status" value="1"/>
</dbReference>
<evidence type="ECO:0000313" key="3">
    <source>
        <dbReference type="EMBL" id="CAA6805191.1"/>
    </source>
</evidence>
<dbReference type="InterPro" id="IPR043128">
    <property type="entry name" value="Rev_trsase/Diguanyl_cyclase"/>
</dbReference>
<protein>
    <submittedName>
        <fullName evidence="3">Retron-type RNA-directed DNA polymerase (EC)</fullName>
        <ecNumber evidence="3">2.7.7.49</ecNumber>
    </submittedName>
</protein>
<dbReference type="PANTHER" id="PTHR34047:SF8">
    <property type="entry name" value="PROTEIN YKFC"/>
    <property type="match status" value="1"/>
</dbReference>
<dbReference type="Gene3D" id="3.30.70.270">
    <property type="match status" value="1"/>
</dbReference>